<dbReference type="AlphaFoldDB" id="A0A0L7KR71"/>
<dbReference type="Proteomes" id="UP000037510">
    <property type="component" value="Unassembled WGS sequence"/>
</dbReference>
<keyword evidence="1" id="KW-0732">Signal</keyword>
<feature type="non-terminal residue" evidence="2">
    <location>
        <position position="1"/>
    </location>
</feature>
<evidence type="ECO:0000313" key="2">
    <source>
        <dbReference type="EMBL" id="KOB65773.1"/>
    </source>
</evidence>
<feature type="signal peptide" evidence="1">
    <location>
        <begin position="1"/>
        <end position="26"/>
    </location>
</feature>
<proteinExistence type="predicted"/>
<accession>A0A0L7KR71</accession>
<gene>
    <name evidence="2" type="ORF">OBRU01_22244</name>
</gene>
<organism evidence="2 3">
    <name type="scientific">Operophtera brumata</name>
    <name type="common">Winter moth</name>
    <name type="synonym">Phalaena brumata</name>
    <dbReference type="NCBI Taxonomy" id="104452"/>
    <lineage>
        <taxon>Eukaryota</taxon>
        <taxon>Metazoa</taxon>
        <taxon>Ecdysozoa</taxon>
        <taxon>Arthropoda</taxon>
        <taxon>Hexapoda</taxon>
        <taxon>Insecta</taxon>
        <taxon>Pterygota</taxon>
        <taxon>Neoptera</taxon>
        <taxon>Endopterygota</taxon>
        <taxon>Lepidoptera</taxon>
        <taxon>Glossata</taxon>
        <taxon>Ditrysia</taxon>
        <taxon>Geometroidea</taxon>
        <taxon>Geometridae</taxon>
        <taxon>Larentiinae</taxon>
        <taxon>Operophtera</taxon>
    </lineage>
</organism>
<evidence type="ECO:0000256" key="1">
    <source>
        <dbReference type="SAM" id="SignalP"/>
    </source>
</evidence>
<reference evidence="2 3" key="1">
    <citation type="journal article" date="2015" name="Genome Biol. Evol.">
        <title>The genome of winter moth (Operophtera brumata) provides a genomic perspective on sexual dimorphism and phenology.</title>
        <authorList>
            <person name="Derks M.F."/>
            <person name="Smit S."/>
            <person name="Salis L."/>
            <person name="Schijlen E."/>
            <person name="Bossers A."/>
            <person name="Mateman C."/>
            <person name="Pijl A.S."/>
            <person name="de Ridder D."/>
            <person name="Groenen M.A."/>
            <person name="Visser M.E."/>
            <person name="Megens H.J."/>
        </authorList>
    </citation>
    <scope>NUCLEOTIDE SEQUENCE [LARGE SCALE GENOMIC DNA]</scope>
    <source>
        <strain evidence="2">WM2013NL</strain>
        <tissue evidence="2">Head and thorax</tissue>
    </source>
</reference>
<evidence type="ECO:0000313" key="3">
    <source>
        <dbReference type="Proteomes" id="UP000037510"/>
    </source>
</evidence>
<keyword evidence="3" id="KW-1185">Reference proteome</keyword>
<sequence length="111" mass="12014">LPTMLFKEVVQLVLAAIVLWSRSTEAAPLASVKLCGRQLSEIMSRVCHAYNSPSWDVPTGKYSSCFPVSPVIASGHRVEETAATQSAVQTTDIPSFSILGFVNHSTVEFDT</sequence>
<protein>
    <submittedName>
        <fullName evidence="2">Insulin-like peptide 2</fullName>
    </submittedName>
</protein>
<name>A0A0L7KR71_OPEBR</name>
<dbReference type="EMBL" id="JTDY01006687">
    <property type="protein sequence ID" value="KOB65773.1"/>
    <property type="molecule type" value="Genomic_DNA"/>
</dbReference>
<comment type="caution">
    <text evidence="2">The sequence shown here is derived from an EMBL/GenBank/DDBJ whole genome shotgun (WGS) entry which is preliminary data.</text>
</comment>
<feature type="chain" id="PRO_5005572813" evidence="1">
    <location>
        <begin position="27"/>
        <end position="111"/>
    </location>
</feature>